<dbReference type="EMBL" id="FOLS01000028">
    <property type="protein sequence ID" value="SFD52025.1"/>
    <property type="molecule type" value="Genomic_DNA"/>
</dbReference>
<dbReference type="Gene3D" id="1.10.150.20">
    <property type="entry name" value="5' to 3' exonuclease, C-terminal subdomain"/>
    <property type="match status" value="1"/>
</dbReference>
<dbReference type="GO" id="GO:0006302">
    <property type="term" value="P:double-strand break repair"/>
    <property type="evidence" value="ECO:0007669"/>
    <property type="project" value="TreeGrafter"/>
</dbReference>
<feature type="domain" description="DNA-directed DNA polymerase family A palm" evidence="2">
    <location>
        <begin position="392"/>
        <end position="646"/>
    </location>
</feature>
<evidence type="ECO:0000259" key="2">
    <source>
        <dbReference type="SMART" id="SM00482"/>
    </source>
</evidence>
<organism evidence="3 4">
    <name type="scientific">Pseudomonas citronellolis</name>
    <dbReference type="NCBI Taxonomy" id="53408"/>
    <lineage>
        <taxon>Bacteria</taxon>
        <taxon>Pseudomonadati</taxon>
        <taxon>Pseudomonadota</taxon>
        <taxon>Gammaproteobacteria</taxon>
        <taxon>Pseudomonadales</taxon>
        <taxon>Pseudomonadaceae</taxon>
        <taxon>Pseudomonas</taxon>
    </lineage>
</organism>
<evidence type="ECO:0000313" key="4">
    <source>
        <dbReference type="Proteomes" id="UP000183385"/>
    </source>
</evidence>
<protein>
    <submittedName>
        <fullName evidence="3">DNA polymerase</fullName>
    </submittedName>
</protein>
<dbReference type="SUPFAM" id="SSF53098">
    <property type="entry name" value="Ribonuclease H-like"/>
    <property type="match status" value="1"/>
</dbReference>
<comment type="caution">
    <text evidence="3">The sequence shown here is derived from an EMBL/GenBank/DDBJ whole genome shotgun (WGS) entry which is preliminary data.</text>
</comment>
<dbReference type="GO" id="GO:0006261">
    <property type="term" value="P:DNA-templated DNA replication"/>
    <property type="evidence" value="ECO:0007669"/>
    <property type="project" value="InterPro"/>
</dbReference>
<dbReference type="Gene3D" id="3.30.70.370">
    <property type="match status" value="1"/>
</dbReference>
<dbReference type="SMART" id="SM00482">
    <property type="entry name" value="POLAc"/>
    <property type="match status" value="1"/>
</dbReference>
<comment type="subunit">
    <text evidence="1">Single-chain monomer with multiple functions.</text>
</comment>
<dbReference type="InterPro" id="IPR043502">
    <property type="entry name" value="DNA/RNA_pol_sf"/>
</dbReference>
<dbReference type="SUPFAM" id="SSF56672">
    <property type="entry name" value="DNA/RNA polymerases"/>
    <property type="match status" value="1"/>
</dbReference>
<evidence type="ECO:0000256" key="1">
    <source>
        <dbReference type="ARBA" id="ARBA00011541"/>
    </source>
</evidence>
<gene>
    <name evidence="3" type="ORF">SAMN05216577_12820</name>
</gene>
<dbReference type="InterPro" id="IPR012337">
    <property type="entry name" value="RNaseH-like_sf"/>
</dbReference>
<evidence type="ECO:0000313" key="3">
    <source>
        <dbReference type="EMBL" id="SFD52025.1"/>
    </source>
</evidence>
<dbReference type="InterPro" id="IPR001098">
    <property type="entry name" value="DNA-dir_DNA_pol_A_palm_dom"/>
</dbReference>
<proteinExistence type="predicted"/>
<dbReference type="RefSeq" id="WP_074983524.1">
    <property type="nucleotide sequence ID" value="NZ_FOLS01000028.1"/>
</dbReference>
<dbReference type="PANTHER" id="PTHR10133">
    <property type="entry name" value="DNA POLYMERASE I"/>
    <property type="match status" value="1"/>
</dbReference>
<sequence length="683" mass="77110">MTVLRLDWETASEVDLKKCGLDVYSAHPSTRVLMGAYQFDDEAVRHWDTADTDRIPSELAEALEDPHVVKKAFNAQFERVIARRVLRLKVPYRGWRCTMALAYAHSFVGGLGDIGHQMGLPDHLLKMKEGDRLIKRFSMPQKVTKNQPHRWRSWETDPDDWALFGTYNCQDVVTEGAIDDTLTPFAGLDSEWDLYELDQLINDRGLPVDLDFVEHAIWMAARRKAELLDEMATLTGLRNPNSPAQLLPWLQDRGYPFGDLGKDTVKKVLRENAAAADDEMDGQFLDQEAVACLRLRQSASRTSTAKYTALKAAAGPKSRMRFTFQFGGASRTNRWSGRRFQPQNLTRTPKAIEPDGGDLHKLAFTTELIRQGDYDGLGMMIGEPMEALAGCIRSAIRAPEGYELRVCDLSSIETCVIAWLAGCVRLLEVIRSGKDPYKDFATVLFSKPYDEVTKKERGDSKPAVLGSGYRLGGGDMKEGKRTGLWGYAENMGVDLTREQSHEATQLFRSTYHEIPKLWFALERAVEQCLRTGAPQKCGVLRFEKDGPYLTVWLPSGRPMRYFKPKIVMRVPPWGGEPKKNFSYMAQPQGTNKWVRITSHGGKLVENFVQAIARDILKEGLLAAHRAGFYIVGHVHDEIITQQRLDDQVHTLELLKTCMTRQLAWCPDLPLGAAGWCGPFYMKD</sequence>
<name>A0AAQ1KJ45_9PSED</name>
<dbReference type="PANTHER" id="PTHR10133:SF62">
    <property type="entry name" value="DNA POLYMERASE THETA"/>
    <property type="match status" value="1"/>
</dbReference>
<dbReference type="GO" id="GO:0003887">
    <property type="term" value="F:DNA-directed DNA polymerase activity"/>
    <property type="evidence" value="ECO:0007669"/>
    <property type="project" value="InterPro"/>
</dbReference>
<dbReference type="InterPro" id="IPR002298">
    <property type="entry name" value="DNA_polymerase_A"/>
</dbReference>
<keyword evidence="4" id="KW-1185">Reference proteome</keyword>
<accession>A0AAQ1KJ45</accession>
<dbReference type="AlphaFoldDB" id="A0AAQ1KJ45"/>
<reference evidence="3 4" key="1">
    <citation type="submission" date="2016-10" db="EMBL/GenBank/DDBJ databases">
        <authorList>
            <person name="Varghese N."/>
            <person name="Submissions S."/>
        </authorList>
    </citation>
    <scope>NUCLEOTIDE SEQUENCE [LARGE SCALE GENOMIC DNA]</scope>
    <source>
        <strain evidence="3 4">LMG 18378</strain>
    </source>
</reference>
<dbReference type="GO" id="GO:0003677">
    <property type="term" value="F:DNA binding"/>
    <property type="evidence" value="ECO:0007669"/>
    <property type="project" value="InterPro"/>
</dbReference>
<dbReference type="Proteomes" id="UP000183385">
    <property type="component" value="Unassembled WGS sequence"/>
</dbReference>